<organism evidence="11 12">
    <name type="scientific">Parambassis ranga</name>
    <name type="common">Indian glassy fish</name>
    <dbReference type="NCBI Taxonomy" id="210632"/>
    <lineage>
        <taxon>Eukaryota</taxon>
        <taxon>Metazoa</taxon>
        <taxon>Chordata</taxon>
        <taxon>Craniata</taxon>
        <taxon>Vertebrata</taxon>
        <taxon>Euteleostomi</taxon>
        <taxon>Actinopterygii</taxon>
        <taxon>Neopterygii</taxon>
        <taxon>Teleostei</taxon>
        <taxon>Neoteleostei</taxon>
        <taxon>Acanthomorphata</taxon>
        <taxon>Ovalentaria</taxon>
        <taxon>Ambassidae</taxon>
        <taxon>Parambassis</taxon>
    </lineage>
</organism>
<keyword evidence="11" id="KW-1185">Reference proteome</keyword>
<feature type="compositionally biased region" description="Low complexity" evidence="8">
    <location>
        <begin position="1"/>
        <end position="14"/>
    </location>
</feature>
<keyword evidence="6" id="KW-0206">Cytoskeleton</keyword>
<dbReference type="Gene3D" id="1.20.58.90">
    <property type="match status" value="1"/>
</dbReference>
<proteinExistence type="inferred from homology"/>
<dbReference type="PANTHER" id="PTHR19336:SF11">
    <property type="entry name" value="CENTROSOMAL PROTEIN OF 57 KDA"/>
    <property type="match status" value="1"/>
</dbReference>
<keyword evidence="5 7" id="KW-0175">Coiled coil</keyword>
<dbReference type="Pfam" id="PF06657">
    <property type="entry name" value="Cep57_MT_bd"/>
    <property type="match status" value="1"/>
</dbReference>
<feature type="coiled-coil region" evidence="7">
    <location>
        <begin position="384"/>
        <end position="434"/>
    </location>
</feature>
<reference evidence="12" key="1">
    <citation type="submission" date="2025-08" db="UniProtKB">
        <authorList>
            <consortium name="RefSeq"/>
        </authorList>
    </citation>
    <scope>IDENTIFICATION</scope>
</reference>
<feature type="coiled-coil region" evidence="7">
    <location>
        <begin position="88"/>
        <end position="115"/>
    </location>
</feature>
<gene>
    <name evidence="12" type="primary">cep57</name>
</gene>
<feature type="region of interest" description="Disordered" evidence="8">
    <location>
        <begin position="276"/>
        <end position="305"/>
    </location>
</feature>
<dbReference type="InParanoid" id="A0A6P7JFM3"/>
<keyword evidence="4" id="KW-0493">Microtubule</keyword>
<sequence>MSMETSKTSATDTATAREKGPGPPAQLSGVVSDSLSLPSSYKDYPAHRPFINTLVHHMPQIRTHYSGRPSSPSKAFPETSSAAILSALRNLQVKIRRLELEKGQAELSLRSMEENTSHSLMQSEEVTKRLSNHQADTKQEMNGHSNCNQVLITHLAAAESRCVKLERQLDHMRKMLRTARTERTSLLQQQASMEKAKLVGGQSDVVSEHVQMEKLERLEQEHLRLTHTQNNAEMKIRVLEMKLQEEEHQRKLIQEKATLLQTGLETNRILLKSVSPSLSISQSKEKKSTSKKSSPQQQCHTQPHYRLNLKDVPFVTGTSVGCSHSVRANVQSVLSLLKRHQPHLCNSHVLSHHTNSSDRGSHWHSDSSSSSSSSGTEEELSELLQALHEELHLMSLEQDELMRQVEDSVSGEERKELQREQERLLLRMERKGEQISKLYKHKLLVKKLRKEANSRRNSGNEVRVSTIVSTRGRSAGAVKVRPGEKSKRNLRLLRDMKALQTSLRA</sequence>
<dbReference type="Proteomes" id="UP000515145">
    <property type="component" value="Chromosome 13"/>
</dbReference>
<accession>A0A6P7JFM3</accession>
<feature type="compositionally biased region" description="Basic and acidic residues" evidence="8">
    <location>
        <begin position="355"/>
        <end position="365"/>
    </location>
</feature>
<dbReference type="GO" id="GO:0043015">
    <property type="term" value="F:gamma-tubulin binding"/>
    <property type="evidence" value="ECO:0007669"/>
    <property type="project" value="InterPro"/>
</dbReference>
<comment type="similarity">
    <text evidence="2">Belongs to the translokin family.</text>
</comment>
<dbReference type="InterPro" id="IPR025913">
    <property type="entry name" value="Cep57_CLD"/>
</dbReference>
<evidence type="ECO:0000313" key="11">
    <source>
        <dbReference type="Proteomes" id="UP000515145"/>
    </source>
</evidence>
<comment type="subcellular location">
    <subcellularLocation>
        <location evidence="1">Cytoplasm</location>
        <location evidence="1">Cytoskeleton</location>
        <location evidence="1">Microtubule organizing center</location>
        <location evidence="1">Centrosome</location>
    </subcellularLocation>
</comment>
<feature type="compositionally biased region" description="Low complexity" evidence="8">
    <location>
        <begin position="366"/>
        <end position="375"/>
    </location>
</feature>
<evidence type="ECO:0000256" key="4">
    <source>
        <dbReference type="ARBA" id="ARBA00022701"/>
    </source>
</evidence>
<evidence type="ECO:0000256" key="6">
    <source>
        <dbReference type="ARBA" id="ARBA00023212"/>
    </source>
</evidence>
<feature type="domain" description="Cep57 centrosome localisation" evidence="10">
    <location>
        <begin position="83"/>
        <end position="271"/>
    </location>
</feature>
<evidence type="ECO:0000259" key="10">
    <source>
        <dbReference type="Pfam" id="PF14073"/>
    </source>
</evidence>
<feature type="coiled-coil region" evidence="7">
    <location>
        <begin position="155"/>
        <end position="182"/>
    </location>
</feature>
<feature type="domain" description="Cep57 centrosome microtubule-binding" evidence="9">
    <location>
        <begin position="369"/>
        <end position="441"/>
    </location>
</feature>
<dbReference type="InterPro" id="IPR051756">
    <property type="entry name" value="Centrosomal_MT-associated"/>
</dbReference>
<dbReference type="OrthoDB" id="76453at2759"/>
<evidence type="ECO:0000259" key="9">
    <source>
        <dbReference type="Pfam" id="PF06657"/>
    </source>
</evidence>
<dbReference type="GO" id="GO:0008017">
    <property type="term" value="F:microtubule binding"/>
    <property type="evidence" value="ECO:0007669"/>
    <property type="project" value="InterPro"/>
</dbReference>
<feature type="coiled-coil region" evidence="7">
    <location>
        <begin position="215"/>
        <end position="256"/>
    </location>
</feature>
<dbReference type="GO" id="GO:0005874">
    <property type="term" value="C:microtubule"/>
    <property type="evidence" value="ECO:0007669"/>
    <property type="project" value="UniProtKB-KW"/>
</dbReference>
<dbReference type="GO" id="GO:0005813">
    <property type="term" value="C:centrosome"/>
    <property type="evidence" value="ECO:0007669"/>
    <property type="project" value="UniProtKB-SubCell"/>
</dbReference>
<evidence type="ECO:0000256" key="1">
    <source>
        <dbReference type="ARBA" id="ARBA00004300"/>
    </source>
</evidence>
<evidence type="ECO:0000256" key="7">
    <source>
        <dbReference type="SAM" id="Coils"/>
    </source>
</evidence>
<name>A0A6P7JFM3_9TELE</name>
<dbReference type="CTD" id="9702"/>
<evidence type="ECO:0000256" key="8">
    <source>
        <dbReference type="SAM" id="MobiDB-lite"/>
    </source>
</evidence>
<dbReference type="PANTHER" id="PTHR19336">
    <property type="entry name" value="UNCHARACTERIZED DUF1167"/>
    <property type="match status" value="1"/>
</dbReference>
<dbReference type="InterPro" id="IPR024957">
    <property type="entry name" value="Cep57_MT-bd_dom"/>
</dbReference>
<dbReference type="AlphaFoldDB" id="A0A6P7JFM3"/>
<protein>
    <submittedName>
        <fullName evidence="12">Centrosomal protein of 57 kDa isoform X1</fullName>
    </submittedName>
</protein>
<evidence type="ECO:0000256" key="5">
    <source>
        <dbReference type="ARBA" id="ARBA00023054"/>
    </source>
</evidence>
<feature type="region of interest" description="Disordered" evidence="8">
    <location>
        <begin position="1"/>
        <end position="34"/>
    </location>
</feature>
<feature type="region of interest" description="Disordered" evidence="8">
    <location>
        <begin position="348"/>
        <end position="381"/>
    </location>
</feature>
<evidence type="ECO:0000313" key="12">
    <source>
        <dbReference type="RefSeq" id="XP_028275692.1"/>
    </source>
</evidence>
<dbReference type="GeneID" id="114444977"/>
<evidence type="ECO:0000256" key="3">
    <source>
        <dbReference type="ARBA" id="ARBA00022490"/>
    </source>
</evidence>
<dbReference type="GO" id="GO:0042802">
    <property type="term" value="F:identical protein binding"/>
    <property type="evidence" value="ECO:0007669"/>
    <property type="project" value="InterPro"/>
</dbReference>
<evidence type="ECO:0000256" key="2">
    <source>
        <dbReference type="ARBA" id="ARBA00008179"/>
    </source>
</evidence>
<dbReference type="Pfam" id="PF14073">
    <property type="entry name" value="Cep57_CLD"/>
    <property type="match status" value="1"/>
</dbReference>
<keyword evidence="3" id="KW-0963">Cytoplasm</keyword>
<dbReference type="RefSeq" id="XP_028275692.1">
    <property type="nucleotide sequence ID" value="XM_028419891.1"/>
</dbReference>